<dbReference type="InterPro" id="IPR003587">
    <property type="entry name" value="Hint_dom_N"/>
</dbReference>
<evidence type="ECO:0000313" key="4">
    <source>
        <dbReference type="Proteomes" id="UP000183410"/>
    </source>
</evidence>
<gene>
    <name evidence="3" type="ORF">SAMN04487969_1561</name>
</gene>
<dbReference type="NCBIfam" id="TIGR03696">
    <property type="entry name" value="Rhs_assc_core"/>
    <property type="match status" value="1"/>
</dbReference>
<organism evidence="3 4">
    <name type="scientific">Paenibacillus algorifonticola</name>
    <dbReference type="NCBI Taxonomy" id="684063"/>
    <lineage>
        <taxon>Bacteria</taxon>
        <taxon>Bacillati</taxon>
        <taxon>Bacillota</taxon>
        <taxon>Bacilli</taxon>
        <taxon>Bacillales</taxon>
        <taxon>Paenibacillaceae</taxon>
        <taxon>Paenibacillus</taxon>
    </lineage>
</organism>
<feature type="non-terminal residue" evidence="3">
    <location>
        <position position="1"/>
    </location>
</feature>
<dbReference type="InterPro" id="IPR050708">
    <property type="entry name" value="T6SS_VgrG/RHS"/>
</dbReference>
<dbReference type="AlphaFoldDB" id="A0A1I2J461"/>
<dbReference type="SUPFAM" id="SSF51294">
    <property type="entry name" value="Hedgehog/intein (Hint) domain"/>
    <property type="match status" value="1"/>
</dbReference>
<feature type="compositionally biased region" description="Polar residues" evidence="1">
    <location>
        <begin position="1"/>
        <end position="15"/>
    </location>
</feature>
<dbReference type="InterPro" id="IPR006141">
    <property type="entry name" value="Intein_N"/>
</dbReference>
<dbReference type="PROSITE" id="PS50817">
    <property type="entry name" value="INTEIN_N_TER"/>
    <property type="match status" value="1"/>
</dbReference>
<dbReference type="Gene3D" id="2.170.16.10">
    <property type="entry name" value="Hedgehog/Intein (Hint) domain"/>
    <property type="match status" value="1"/>
</dbReference>
<dbReference type="Gene3D" id="2.180.10.10">
    <property type="entry name" value="RHS repeat-associated core"/>
    <property type="match status" value="1"/>
</dbReference>
<dbReference type="GO" id="GO:0016539">
    <property type="term" value="P:intein-mediated protein splicing"/>
    <property type="evidence" value="ECO:0007669"/>
    <property type="project" value="InterPro"/>
</dbReference>
<accession>A0A1I2J461</accession>
<evidence type="ECO:0000259" key="2">
    <source>
        <dbReference type="SMART" id="SM00306"/>
    </source>
</evidence>
<dbReference type="RefSeq" id="WP_083402019.1">
    <property type="nucleotide sequence ID" value="NZ_FONN01000056.1"/>
</dbReference>
<feature type="region of interest" description="Disordered" evidence="1">
    <location>
        <begin position="1"/>
        <end position="28"/>
    </location>
</feature>
<dbReference type="Pfam" id="PF07591">
    <property type="entry name" value="PT-HINT"/>
    <property type="match status" value="1"/>
</dbReference>
<protein>
    <submittedName>
        <fullName evidence="3">Intein C-terminal splicing region/intein N-terminal splicing region/RHS repeat-associated core domain-containing protein</fullName>
    </submittedName>
</protein>
<dbReference type="CDD" id="cd00081">
    <property type="entry name" value="Hint"/>
    <property type="match status" value="1"/>
</dbReference>
<sequence length="755" mass="84831">LFDNNGNEVRQQTSYLRPHSRGMNQVTGANPYGDEQTEEISSLLEKVNNTFDGFNRLTQAINVQGGERSTVEYAYDGDDLRTKKTVRSSADGYAEQVTNYLYDRQYVILETDKADAVSVRYVKGINYIARIDQADKLSYFLFNGHGDVVQTVDEQGTIENQYDYDVFGSPTLTIELYESTIRYSGEFYDAEVGLYYLRARYYDPYVGRFISEDTYKGRANEPLSLNRYTYVLNNPLIYIDPTGHVETSLRELAGATGSTIVYDAQTKKTTVTLVDGYSIVFDPNKKDDSGKSVVTIKNGRTMIDNETFDKMMTGSKPVKDGTYIVQVDSTVVSAVKDKSGKVLEVAKVAVVTVVGKQSNEYTTGANKMPVLEIKMIRNSTIIYDPDTKKVLDTTSVFSLPADLTPKRTGFNSYSEIALAWYMMRDGSLSKEESKQLNLKWDARSSVELQFKSNKLGMSLGEVSQIYNQQVAVDLTVLIGIPGIKIGSNISAKMTVVNKGKGKTTTGTKTPAGGCNCFTAGTKVLTDEGEKKIEDIEVGDMVLAKDENNPNGELAYKEVTALYRNQRNDIIKLHVGEQIIETTDNHPFWVEGEGWVLADELEAGDKLQKADGSTLTIDKVEFVELDNTVTVYNFTVADYHTYYVTDLGVWVHNTSCFYINQATSGYSTSKHLPSKGDWRPVGMSWGQFKKENQLSVKENFRRDDGYISYNVYDKDGNYVGRFDKGQRDSYKSKNIHPDHIHIENAEGNIHWWFNDK</sequence>
<dbReference type="InterPro" id="IPR022385">
    <property type="entry name" value="Rhs_assc_core"/>
</dbReference>
<dbReference type="SMART" id="SM00306">
    <property type="entry name" value="HintN"/>
    <property type="match status" value="1"/>
</dbReference>
<dbReference type="PANTHER" id="PTHR32305:SF17">
    <property type="entry name" value="TRNA NUCLEASE WAPA"/>
    <property type="match status" value="1"/>
</dbReference>
<dbReference type="InterPro" id="IPR036844">
    <property type="entry name" value="Hint_dom_sf"/>
</dbReference>
<dbReference type="EMBL" id="FONN01000056">
    <property type="protein sequence ID" value="SFF49532.1"/>
    <property type="molecule type" value="Genomic_DNA"/>
</dbReference>
<dbReference type="Proteomes" id="UP000183410">
    <property type="component" value="Unassembled WGS sequence"/>
</dbReference>
<feature type="domain" description="Hint" evidence="2">
    <location>
        <begin position="514"/>
        <end position="610"/>
    </location>
</feature>
<name>A0A1I2J461_9BACL</name>
<reference evidence="4" key="1">
    <citation type="submission" date="2016-10" db="EMBL/GenBank/DDBJ databases">
        <authorList>
            <person name="Varghese N."/>
            <person name="Submissions S."/>
        </authorList>
    </citation>
    <scope>NUCLEOTIDE SEQUENCE [LARGE SCALE GENOMIC DNA]</scope>
    <source>
        <strain evidence="4">CGMCC 1.10223</strain>
    </source>
</reference>
<dbReference type="PANTHER" id="PTHR32305">
    <property type="match status" value="1"/>
</dbReference>
<evidence type="ECO:0000256" key="1">
    <source>
        <dbReference type="SAM" id="MobiDB-lite"/>
    </source>
</evidence>
<dbReference type="NCBIfam" id="TIGR01445">
    <property type="entry name" value="intein_Nterm"/>
    <property type="match status" value="1"/>
</dbReference>
<proteinExistence type="predicted"/>
<evidence type="ECO:0000313" key="3">
    <source>
        <dbReference type="EMBL" id="SFF49532.1"/>
    </source>
</evidence>
<keyword evidence="4" id="KW-1185">Reference proteome</keyword>